<proteinExistence type="predicted"/>
<dbReference type="Proteomes" id="UP000827092">
    <property type="component" value="Unassembled WGS sequence"/>
</dbReference>
<accession>A0AAV6TQ45</accession>
<dbReference type="AlphaFoldDB" id="A0AAV6TQ45"/>
<organism evidence="1 2">
    <name type="scientific">Oedothorax gibbosus</name>
    <dbReference type="NCBI Taxonomy" id="931172"/>
    <lineage>
        <taxon>Eukaryota</taxon>
        <taxon>Metazoa</taxon>
        <taxon>Ecdysozoa</taxon>
        <taxon>Arthropoda</taxon>
        <taxon>Chelicerata</taxon>
        <taxon>Arachnida</taxon>
        <taxon>Araneae</taxon>
        <taxon>Araneomorphae</taxon>
        <taxon>Entelegynae</taxon>
        <taxon>Araneoidea</taxon>
        <taxon>Linyphiidae</taxon>
        <taxon>Erigoninae</taxon>
        <taxon>Oedothorax</taxon>
    </lineage>
</organism>
<keyword evidence="2" id="KW-1185">Reference proteome</keyword>
<dbReference type="EMBL" id="JAFNEN010001395">
    <property type="protein sequence ID" value="KAG8173962.1"/>
    <property type="molecule type" value="Genomic_DNA"/>
</dbReference>
<evidence type="ECO:0000313" key="2">
    <source>
        <dbReference type="Proteomes" id="UP000827092"/>
    </source>
</evidence>
<reference evidence="1 2" key="1">
    <citation type="journal article" date="2022" name="Nat. Ecol. Evol.">
        <title>A masculinizing supergene underlies an exaggerated male reproductive morph in a spider.</title>
        <authorList>
            <person name="Hendrickx F."/>
            <person name="De Corte Z."/>
            <person name="Sonet G."/>
            <person name="Van Belleghem S.M."/>
            <person name="Kostlbacher S."/>
            <person name="Vangestel C."/>
        </authorList>
    </citation>
    <scope>NUCLEOTIDE SEQUENCE [LARGE SCALE GENOMIC DNA]</scope>
    <source>
        <strain evidence="1">W744_W776</strain>
    </source>
</reference>
<dbReference type="PANTHER" id="PTHR46113:SF1">
    <property type="entry name" value="PEPTIDASE M17 LEUCYL AMINOPEPTIDASE N-TERMINAL DOMAIN-CONTAINING PROTEIN"/>
    <property type="match status" value="1"/>
</dbReference>
<gene>
    <name evidence="1" type="ORF">JTE90_005891</name>
</gene>
<protein>
    <submittedName>
        <fullName evidence="1">Uncharacterized protein</fullName>
    </submittedName>
</protein>
<dbReference type="PANTHER" id="PTHR46113">
    <property type="entry name" value="SNAC DOMAIN-CONTAINING PROTEIN"/>
    <property type="match status" value="1"/>
</dbReference>
<sequence>NDPHNVTVQLPVKRAIVDAAVIQTKKLEDFVSSNTLQFFKITGISSKFLEKDVEMWIKDEYYQAAKCTTRHMKVVNVVAERGVALMDEYNKLLTNDEEQKQFLLLVVRK</sequence>
<name>A0AAV6TQ45_9ARAC</name>
<feature type="non-terminal residue" evidence="1">
    <location>
        <position position="1"/>
    </location>
</feature>
<comment type="caution">
    <text evidence="1">The sequence shown here is derived from an EMBL/GenBank/DDBJ whole genome shotgun (WGS) entry which is preliminary data.</text>
</comment>
<evidence type="ECO:0000313" key="1">
    <source>
        <dbReference type="EMBL" id="KAG8173962.1"/>
    </source>
</evidence>